<keyword evidence="6" id="KW-0503">Monooxygenase</keyword>
<dbReference type="InterPro" id="IPR020946">
    <property type="entry name" value="Flavin_mOase-like"/>
</dbReference>
<comment type="caution">
    <text evidence="6">The sequence shown here is derived from an EMBL/GenBank/DDBJ whole genome shotgun (WGS) entry which is preliminary data.</text>
</comment>
<dbReference type="EMBL" id="JAGPXC010000005">
    <property type="protein sequence ID" value="KAH6652556.1"/>
    <property type="molecule type" value="Genomic_DNA"/>
</dbReference>
<dbReference type="Pfam" id="PF00743">
    <property type="entry name" value="FMO-like"/>
    <property type="match status" value="1"/>
</dbReference>
<name>A0A9P8UI11_9PEZI</name>
<dbReference type="SUPFAM" id="SSF51905">
    <property type="entry name" value="FAD/NAD(P)-binding domain"/>
    <property type="match status" value="2"/>
</dbReference>
<evidence type="ECO:0000256" key="2">
    <source>
        <dbReference type="ARBA" id="ARBA00022630"/>
    </source>
</evidence>
<dbReference type="InterPro" id="IPR000960">
    <property type="entry name" value="Flavin_mOase"/>
</dbReference>
<keyword evidence="4" id="KW-0521">NADP</keyword>
<dbReference type="PANTHER" id="PTHR23023">
    <property type="entry name" value="DIMETHYLANILINE MONOOXYGENASE"/>
    <property type="match status" value="1"/>
</dbReference>
<accession>A0A9P8UI11</accession>
<dbReference type="GO" id="GO:0050661">
    <property type="term" value="F:NADP binding"/>
    <property type="evidence" value="ECO:0007669"/>
    <property type="project" value="InterPro"/>
</dbReference>
<gene>
    <name evidence="6" type="ORF">BKA67DRAFT_691923</name>
</gene>
<evidence type="ECO:0000256" key="3">
    <source>
        <dbReference type="ARBA" id="ARBA00022827"/>
    </source>
</evidence>
<evidence type="ECO:0000256" key="1">
    <source>
        <dbReference type="ARBA" id="ARBA00009183"/>
    </source>
</evidence>
<dbReference type="GO" id="GO:0004499">
    <property type="term" value="F:N,N-dimethylaniline monooxygenase activity"/>
    <property type="evidence" value="ECO:0007669"/>
    <property type="project" value="InterPro"/>
</dbReference>
<keyword evidence="5" id="KW-0560">Oxidoreductase</keyword>
<keyword evidence="3" id="KW-0274">FAD</keyword>
<dbReference type="RefSeq" id="XP_045956833.1">
    <property type="nucleotide sequence ID" value="XM_046109197.1"/>
</dbReference>
<dbReference type="GO" id="GO:0050660">
    <property type="term" value="F:flavin adenine dinucleotide binding"/>
    <property type="evidence" value="ECO:0007669"/>
    <property type="project" value="InterPro"/>
</dbReference>
<keyword evidence="2" id="KW-0285">Flavoprotein</keyword>
<sequence>MSRVAVIGAGALGLMALKNFQEDGFDVTGFEARPYIGGLWKESDDDSLSVHSTTIFNTSKFRTAISDYPFSEEADVYPTAAQLHKYLNDYADHFDIRRRVKLSCRVSNIIRTNDKWEITVKDLKNGDETREYFDRICIATGSFCSPRWPKLKGLEKFGGQVLHSINFHGSEPFEGHNVLILGIHATAQDVTHALSGSAKQVYLSHRQGLLLVPRYTGSGVPSDAAMKLPVVMLQSFMDSNCPSLWYWLVDKVAGYISDKNFGDIPESWGLKPRPSMAVATPLMADTVWPYLKSGFAEPVAAVQEITGPRTVVLTNGRVLEDIDTILYCTGYDHCLPSDLIPRPGNSADRTPYEPYPEGPGKNPHLYKNIFPLSPDSEVQTSLAFIGQGATFFPGFLQFELQVMAVSQVWRGRSTLPPYHEMINWHKKHTAHRLALAKKHRLPDDGTTFYSGTIPFGDLFPWLNEMAGTGIFETFGGKCNGLFNIASWKFWWEDRELYDLCTKRLLSPAVFRVVATSGRKALDRSEVMRILTSDNAILDRAVKAKREDTNKDGKAKMT</sequence>
<evidence type="ECO:0000313" key="7">
    <source>
        <dbReference type="Proteomes" id="UP000758603"/>
    </source>
</evidence>
<evidence type="ECO:0000256" key="5">
    <source>
        <dbReference type="ARBA" id="ARBA00023002"/>
    </source>
</evidence>
<dbReference type="PRINTS" id="PR00370">
    <property type="entry name" value="FMOXYGENASE"/>
</dbReference>
<dbReference type="InterPro" id="IPR050346">
    <property type="entry name" value="FMO-like"/>
</dbReference>
<evidence type="ECO:0000256" key="4">
    <source>
        <dbReference type="ARBA" id="ARBA00022857"/>
    </source>
</evidence>
<dbReference type="Proteomes" id="UP000758603">
    <property type="component" value="Unassembled WGS sequence"/>
</dbReference>
<keyword evidence="7" id="KW-1185">Reference proteome</keyword>
<reference evidence="6" key="1">
    <citation type="journal article" date="2021" name="Nat. Commun.">
        <title>Genetic determinants of endophytism in the Arabidopsis root mycobiome.</title>
        <authorList>
            <person name="Mesny F."/>
            <person name="Miyauchi S."/>
            <person name="Thiergart T."/>
            <person name="Pickel B."/>
            <person name="Atanasova L."/>
            <person name="Karlsson M."/>
            <person name="Huettel B."/>
            <person name="Barry K.W."/>
            <person name="Haridas S."/>
            <person name="Chen C."/>
            <person name="Bauer D."/>
            <person name="Andreopoulos W."/>
            <person name="Pangilinan J."/>
            <person name="LaButti K."/>
            <person name="Riley R."/>
            <person name="Lipzen A."/>
            <person name="Clum A."/>
            <person name="Drula E."/>
            <person name="Henrissat B."/>
            <person name="Kohler A."/>
            <person name="Grigoriev I.V."/>
            <person name="Martin F.M."/>
            <person name="Hacquard S."/>
        </authorList>
    </citation>
    <scope>NUCLEOTIDE SEQUENCE</scope>
    <source>
        <strain evidence="6">MPI-SDFR-AT-0073</strain>
    </source>
</reference>
<comment type="similarity">
    <text evidence="1">Belongs to the FMO family.</text>
</comment>
<evidence type="ECO:0000313" key="6">
    <source>
        <dbReference type="EMBL" id="KAH6652556.1"/>
    </source>
</evidence>
<proteinExistence type="inferred from homology"/>
<dbReference type="OrthoDB" id="66881at2759"/>
<organism evidence="6 7">
    <name type="scientific">Truncatella angustata</name>
    <dbReference type="NCBI Taxonomy" id="152316"/>
    <lineage>
        <taxon>Eukaryota</taxon>
        <taxon>Fungi</taxon>
        <taxon>Dikarya</taxon>
        <taxon>Ascomycota</taxon>
        <taxon>Pezizomycotina</taxon>
        <taxon>Sordariomycetes</taxon>
        <taxon>Xylariomycetidae</taxon>
        <taxon>Amphisphaeriales</taxon>
        <taxon>Sporocadaceae</taxon>
        <taxon>Truncatella</taxon>
    </lineage>
</organism>
<dbReference type="Gene3D" id="3.50.50.60">
    <property type="entry name" value="FAD/NAD(P)-binding domain"/>
    <property type="match status" value="1"/>
</dbReference>
<protein>
    <submittedName>
        <fullName evidence="6">Flavin-containing monooxygenase-like protein</fullName>
    </submittedName>
</protein>
<dbReference type="AlphaFoldDB" id="A0A9P8UI11"/>
<dbReference type="GeneID" id="70138088"/>
<dbReference type="InterPro" id="IPR036188">
    <property type="entry name" value="FAD/NAD-bd_sf"/>
</dbReference>